<feature type="compositionally biased region" description="Low complexity" evidence="2">
    <location>
        <begin position="1550"/>
        <end position="1559"/>
    </location>
</feature>
<evidence type="ECO:0000256" key="2">
    <source>
        <dbReference type="SAM" id="MobiDB-lite"/>
    </source>
</evidence>
<organism evidence="3 4">
    <name type="scientific">Calicophoron daubneyi</name>
    <name type="common">Rumen fluke</name>
    <name type="synonym">Paramphistomum daubneyi</name>
    <dbReference type="NCBI Taxonomy" id="300641"/>
    <lineage>
        <taxon>Eukaryota</taxon>
        <taxon>Metazoa</taxon>
        <taxon>Spiralia</taxon>
        <taxon>Lophotrochozoa</taxon>
        <taxon>Platyhelminthes</taxon>
        <taxon>Trematoda</taxon>
        <taxon>Digenea</taxon>
        <taxon>Plagiorchiida</taxon>
        <taxon>Pronocephalata</taxon>
        <taxon>Paramphistomoidea</taxon>
        <taxon>Paramphistomidae</taxon>
        <taxon>Calicophoron</taxon>
    </lineage>
</organism>
<name>A0AAV2T1V3_CALDB</name>
<feature type="compositionally biased region" description="Basic and acidic residues" evidence="2">
    <location>
        <begin position="890"/>
        <end position="903"/>
    </location>
</feature>
<feature type="compositionally biased region" description="Polar residues" evidence="2">
    <location>
        <begin position="841"/>
        <end position="854"/>
    </location>
</feature>
<feature type="compositionally biased region" description="Basic and acidic residues" evidence="2">
    <location>
        <begin position="620"/>
        <end position="630"/>
    </location>
</feature>
<sequence length="1693" mass="190741">MLLMDTLVSSTRKSQGPKTIYGTPHQKVKLAGLRRKKEDILKSYKQRRASESATDVVREGRASIIKEKLTEHIPEAQFSVLLTELVTHSGSKNDAYTLISLAIKHDENALKELTGVMGTINLRNSFMKTIRSPEHAFDFFTCVLGSRAKVRSALAKIMDGDVDQFDFMSGQIASEKALQNFLEAYKESRREAYIIIQSYLPASSSSSSIVDMLIDGTESEDTIAELINGTTLADRTSKKSSLAAPKPASITPERLKAIADCLVHCDTKGLKALKLQKPDETAESKEEQAEGLVLKEQDAALAEFINDTNKLRSLMFANTLVKDTLNELSLMNQTSLLEPTASDYEDLVNKGDFFIDERTTFTRPADEKVIEYFSNLTRKVRHIVTWALIKDPVHDELSLESFERELKRAIQITRNAREHVQKYLGGAAKLKNVSELLQMAMYGYREATQELSSLLGTGKYNYLITTVREAQGRVNDSILRHCATSWKVDEIKALIEQMTLECEDEDEKKLLLNWIRLITNISKIASKLKVSRAAKKTRDLLFTEEFEILTQRLGQLPPLTAELLKKKASEKQRKQHRLDSRLSEVITPPISISYDVSSSTRIKIETSEKEESTEVSTVSEESRKGRGDREHEEEEGPEFIQNLAERRKTLLIEMLKVEKEQEPVEESSSSSVMSANAPTEAYVELATTQLTGSRKPVEVSFAAAVKKISGQQQDKKKDRKRSFSIVRDASEARKSIRMTTVRVKRPPASGKMTKGEQLSKLRHEMSNLIKMRDQGSDRKELKEFFNKLIEEELIPATESLTFLENEGEVDRLEVTVKEFDAAEDALQTNIDRLTIESLIEASQTKQSQKPTSGRKTGGRQKRDLAFMRRGSTLLKDTVSSRARRSVRYGSPEERPETPTRQEQEQEEEEEEEETSEESSSSFSLTFLTSPVPMREKRSEQFEAIIKKCQSSAAAITDLAKETLLLDEQDMRLQMFNTYFVENVSELLKLTEESRLGGQEAVSVKDMLTDLREKLMTKLQGSGVEFPKEMTTKLEEAIQSMLDELEADISSVSRETISKPTEVIEPRPEQTAILESLREAVSSIFDQRVADLINPDRLERETRNMDVEGVKRYAEQLYKQIKEAADALEEDLLKDETTPLVVTSVIESRLKQLREKLQADLKGITQKMVKKSKSRPHRTLRMRVGPLIKKVYGLDEVFAEEASTLGEIPEGLPTETEKIPKIKSKKGGRAQPEEVPSTGVDVAPDERESIFDIFTEVKKPGPVLKSDMEYIVDQLESFTMHTGIEMDVVRQMFEVLENTADEEQVSRLEQVREEYAQATQESGGPAMLETLQTSDLSRLGETEGQKVKLFLKHLQKSVGHLFPDKAKADRRIASLTASLKAVIENVEVPKLSGFEARLSAGPVVYEPKVEQIEPGTVSKTSESEKISVFAESKESLSSTISESVEMPAVDKIRQIVDKDMGISVEGFKVTGGKQETPYPLLQQLQYRRSEQRESEVSTLERVPSMIRTSIQPQSKESTESTKTVAKVSVIFPPLDMSTSSETSAMDNVFHSSSPSSSVSERSSEADRFRVRSLISDKLPHKPKLAGAAEELKKQGKKKRAKPFTLPPVLPPNSRVVTRPSWIPCREWSQMMGPRTRQAVRYGVSAAEKEMVKRVEQLSMCKTSLQTRLDMLDIFRRATITTRTRPVLPPIRGDI</sequence>
<dbReference type="EMBL" id="CAXLJL010000079">
    <property type="protein sequence ID" value="CAL5131139.1"/>
    <property type="molecule type" value="Genomic_DNA"/>
</dbReference>
<proteinExistence type="predicted"/>
<feature type="compositionally biased region" description="Polar residues" evidence="2">
    <location>
        <begin position="7"/>
        <end position="17"/>
    </location>
</feature>
<dbReference type="Proteomes" id="UP001497525">
    <property type="component" value="Unassembled WGS sequence"/>
</dbReference>
<gene>
    <name evidence="3" type="ORF">CDAUBV1_LOCUS3314</name>
</gene>
<evidence type="ECO:0000313" key="4">
    <source>
        <dbReference type="Proteomes" id="UP001497525"/>
    </source>
</evidence>
<feature type="region of interest" description="Disordered" evidence="2">
    <location>
        <begin position="1537"/>
        <end position="1565"/>
    </location>
</feature>
<reference evidence="3" key="1">
    <citation type="submission" date="2024-06" db="EMBL/GenBank/DDBJ databases">
        <authorList>
            <person name="Liu X."/>
            <person name="Lenzi L."/>
            <person name="Haldenby T S."/>
            <person name="Uol C."/>
        </authorList>
    </citation>
    <scope>NUCLEOTIDE SEQUENCE</scope>
</reference>
<feature type="region of interest" description="Disordered" evidence="2">
    <location>
        <begin position="1578"/>
        <end position="1609"/>
    </location>
</feature>
<evidence type="ECO:0000256" key="1">
    <source>
        <dbReference type="SAM" id="Coils"/>
    </source>
</evidence>
<comment type="caution">
    <text evidence="3">The sequence shown here is derived from an EMBL/GenBank/DDBJ whole genome shotgun (WGS) entry which is preliminary data.</text>
</comment>
<protein>
    <submittedName>
        <fullName evidence="3">Uncharacterized protein</fullName>
    </submittedName>
</protein>
<accession>A0AAV2T1V3</accession>
<feature type="region of interest" description="Disordered" evidence="2">
    <location>
        <begin position="605"/>
        <end position="637"/>
    </location>
</feature>
<feature type="coiled-coil region" evidence="1">
    <location>
        <begin position="1110"/>
        <end position="1166"/>
    </location>
</feature>
<feature type="region of interest" description="Disordered" evidence="2">
    <location>
        <begin position="1"/>
        <end position="22"/>
    </location>
</feature>
<feature type="compositionally biased region" description="Acidic residues" evidence="2">
    <location>
        <begin position="904"/>
        <end position="916"/>
    </location>
</feature>
<feature type="region of interest" description="Disordered" evidence="2">
    <location>
        <begin position="841"/>
        <end position="929"/>
    </location>
</feature>
<evidence type="ECO:0000313" key="3">
    <source>
        <dbReference type="EMBL" id="CAL5131139.1"/>
    </source>
</evidence>
<keyword evidence="1" id="KW-0175">Coiled coil</keyword>